<dbReference type="InterPro" id="IPR034045">
    <property type="entry name" value="Pep_S8_CspA-like"/>
</dbReference>
<feature type="domain" description="Peptidase S8/S53" evidence="7">
    <location>
        <begin position="448"/>
        <end position="569"/>
    </location>
</feature>
<feature type="domain" description="Peptidase S8/S53" evidence="7">
    <location>
        <begin position="120"/>
        <end position="306"/>
    </location>
</feature>
<evidence type="ECO:0000256" key="3">
    <source>
        <dbReference type="ARBA" id="ARBA00022801"/>
    </source>
</evidence>
<dbReference type="GO" id="GO:0004252">
    <property type="term" value="F:serine-type endopeptidase activity"/>
    <property type="evidence" value="ECO:0007669"/>
    <property type="project" value="UniProtKB-UniRule"/>
</dbReference>
<dbReference type="PANTHER" id="PTHR43806:SF11">
    <property type="entry name" value="CEREVISIN-RELATED"/>
    <property type="match status" value="1"/>
</dbReference>
<dbReference type="InterPro" id="IPR017310">
    <property type="entry name" value="Pept_S8A_subtilisin_clostridia"/>
</dbReference>
<dbReference type="Pfam" id="PF18425">
    <property type="entry name" value="CspB_prodomain"/>
    <property type="match status" value="1"/>
</dbReference>
<comment type="similarity">
    <text evidence="1 6">Belongs to the peptidase S8 family.</text>
</comment>
<sequence>MNSQKIGNQLNLALDLPPEVRAQTLDLDVGYEKEENKWEVIVKYSGDISRIATELAGSTVVPLINEYAIITVPEDLINRLTRYPEIEFIEQPKRLFFSVTEGKRASCITAVQTATYNLFGEGVYIGTIDSGIDYAHPDFINPDGTTRIAYLWDQTIPGNPPKGYVTGTLYTRDDINKALKTTDFMERQQLIPSVDISGHGTHIAGICAGNGRASSGKYVGVAPKSELIVVKLGSSVSGSFPKTTQLMQAINFIIEKALEVRKPVAINMSFGNNYGPHDGQGLLDNYINDIINMWKVNIIIGTGNEGASGHHTGGVLTKNKEEIVEFAVSENEQTLNLQLWKNFYDDFTVELIAPNGERLGPIPKVLGTQRFLIANTRIYVYYGEPSPYSTQQEVYFEFVPLETNVDSGIWKLRLVPQNIVTGNYDLWLPTGEVLNTETRFLFPVERITLTIPSTAYRAISVGAYDATNNSFAYFSGRGLTRASNMVKPDIVAPGVNIMSTAPGGGYTVKTGTSMATPFVTGSTALLMEWGIVRNNDPYLYGEKIKAYLIAGAKELSIESLYPNNTLGFGALCLRDSFEYALKSR</sequence>
<keyword evidence="2 6" id="KW-0645">Protease</keyword>
<evidence type="ECO:0000259" key="7">
    <source>
        <dbReference type="Pfam" id="PF00082"/>
    </source>
</evidence>
<feature type="active site" description="Charge relay system" evidence="5 6">
    <location>
        <position position="513"/>
    </location>
</feature>
<dbReference type="EMBL" id="AP024169">
    <property type="protein sequence ID" value="BCN30109.1"/>
    <property type="molecule type" value="Genomic_DNA"/>
</dbReference>
<dbReference type="PANTHER" id="PTHR43806">
    <property type="entry name" value="PEPTIDASE S8"/>
    <property type="match status" value="1"/>
</dbReference>
<gene>
    <name evidence="9" type="ORF">bsdtb5_14040</name>
</gene>
<evidence type="ECO:0000256" key="6">
    <source>
        <dbReference type="PROSITE-ProRule" id="PRU01240"/>
    </source>
</evidence>
<feature type="active site" description="Charge relay system" evidence="5 6">
    <location>
        <position position="129"/>
    </location>
</feature>
<evidence type="ECO:0000313" key="9">
    <source>
        <dbReference type="EMBL" id="BCN30109.1"/>
    </source>
</evidence>
<dbReference type="InterPro" id="IPR041365">
    <property type="entry name" value="CspB_prodomain"/>
</dbReference>
<dbReference type="AlphaFoldDB" id="A0A7R7ICN0"/>
<evidence type="ECO:0000313" key="10">
    <source>
        <dbReference type="Proteomes" id="UP000595897"/>
    </source>
</evidence>
<evidence type="ECO:0000259" key="8">
    <source>
        <dbReference type="Pfam" id="PF18425"/>
    </source>
</evidence>
<keyword evidence="4 6" id="KW-0720">Serine protease</keyword>
<dbReference type="GO" id="GO:0006508">
    <property type="term" value="P:proteolysis"/>
    <property type="evidence" value="ECO:0007669"/>
    <property type="project" value="UniProtKB-KW"/>
</dbReference>
<dbReference type="RefSeq" id="WP_271715356.1">
    <property type="nucleotide sequence ID" value="NZ_AP024169.1"/>
</dbReference>
<feature type="domain" description="Csp protease B prodomain" evidence="8">
    <location>
        <begin position="4"/>
        <end position="93"/>
    </location>
</feature>
<dbReference type="PROSITE" id="PS51892">
    <property type="entry name" value="SUBTILASE"/>
    <property type="match status" value="1"/>
</dbReference>
<dbReference type="InterPro" id="IPR036852">
    <property type="entry name" value="Peptidase_S8/S53_dom_sf"/>
</dbReference>
<dbReference type="InterPro" id="IPR000209">
    <property type="entry name" value="Peptidase_S8/S53_dom"/>
</dbReference>
<dbReference type="InterPro" id="IPR023828">
    <property type="entry name" value="Peptidase_S8_Ser-AS"/>
</dbReference>
<accession>A0A7R7ICN0</accession>
<organism evidence="9 10">
    <name type="scientific">Anaeromicropila herbilytica</name>
    <dbReference type="NCBI Taxonomy" id="2785025"/>
    <lineage>
        <taxon>Bacteria</taxon>
        <taxon>Bacillati</taxon>
        <taxon>Bacillota</taxon>
        <taxon>Clostridia</taxon>
        <taxon>Lachnospirales</taxon>
        <taxon>Lachnospiraceae</taxon>
        <taxon>Anaeromicropila</taxon>
    </lineage>
</organism>
<feature type="active site" description="Charge relay system" evidence="5 6">
    <location>
        <position position="199"/>
    </location>
</feature>
<dbReference type="InterPro" id="IPR050131">
    <property type="entry name" value="Peptidase_S8_subtilisin-like"/>
</dbReference>
<dbReference type="Pfam" id="PF00082">
    <property type="entry name" value="Peptidase_S8"/>
    <property type="match status" value="2"/>
</dbReference>
<dbReference type="SUPFAM" id="SSF52743">
    <property type="entry name" value="Subtilisin-like"/>
    <property type="match status" value="1"/>
</dbReference>
<evidence type="ECO:0000256" key="5">
    <source>
        <dbReference type="PIRSR" id="PIRSR615500-1"/>
    </source>
</evidence>
<evidence type="ECO:0000256" key="1">
    <source>
        <dbReference type="ARBA" id="ARBA00011073"/>
    </source>
</evidence>
<evidence type="ECO:0000256" key="2">
    <source>
        <dbReference type="ARBA" id="ARBA00022670"/>
    </source>
</evidence>
<reference evidence="9 10" key="1">
    <citation type="submission" date="2020-11" db="EMBL/GenBank/DDBJ databases">
        <title>Draft genome sequencing of a Lachnospiraceae strain isolated from anoxic soil subjected to BSD treatment.</title>
        <authorList>
            <person name="Uek A."/>
            <person name="Tonouchi A."/>
        </authorList>
    </citation>
    <scope>NUCLEOTIDE SEQUENCE [LARGE SCALE GENOMIC DNA]</scope>
    <source>
        <strain evidence="9 10">TB5</strain>
    </source>
</reference>
<evidence type="ECO:0000256" key="4">
    <source>
        <dbReference type="ARBA" id="ARBA00022825"/>
    </source>
</evidence>
<dbReference type="PIRSF" id="PIRSF037894">
    <property type="entry name" value="Subtilisin_rel_CspABC"/>
    <property type="match status" value="1"/>
</dbReference>
<proteinExistence type="inferred from homology"/>
<dbReference type="Gene3D" id="3.40.50.200">
    <property type="entry name" value="Peptidase S8/S53 domain"/>
    <property type="match status" value="1"/>
</dbReference>
<dbReference type="Gene3D" id="3.30.70.2980">
    <property type="match status" value="1"/>
</dbReference>
<keyword evidence="10" id="KW-1185">Reference proteome</keyword>
<dbReference type="PRINTS" id="PR00723">
    <property type="entry name" value="SUBTILISIN"/>
</dbReference>
<dbReference type="CDD" id="cd07478">
    <property type="entry name" value="Peptidases_S8_CspA-like"/>
    <property type="match status" value="1"/>
</dbReference>
<dbReference type="Proteomes" id="UP000595897">
    <property type="component" value="Chromosome"/>
</dbReference>
<dbReference type="InterPro" id="IPR015500">
    <property type="entry name" value="Peptidase_S8_subtilisin-rel"/>
</dbReference>
<dbReference type="Gene3D" id="2.60.120.1290">
    <property type="match status" value="1"/>
</dbReference>
<protein>
    <submittedName>
        <fullName evidence="9">Uncharacterized protein</fullName>
    </submittedName>
</protein>
<keyword evidence="3 6" id="KW-0378">Hydrolase</keyword>
<dbReference type="KEGG" id="ahb:bsdtb5_14040"/>
<dbReference type="PROSITE" id="PS00138">
    <property type="entry name" value="SUBTILASE_SER"/>
    <property type="match status" value="1"/>
</dbReference>
<name>A0A7R7ICN0_9FIRM</name>